<evidence type="ECO:0000256" key="6">
    <source>
        <dbReference type="ARBA" id="ARBA00022989"/>
    </source>
</evidence>
<evidence type="ECO:0000313" key="13">
    <source>
        <dbReference type="Proteomes" id="UP000009022"/>
    </source>
</evidence>
<dbReference type="CTD" id="6755087"/>
<evidence type="ECO:0000256" key="4">
    <source>
        <dbReference type="ARBA" id="ARBA00022692"/>
    </source>
</evidence>
<accession>B3S097</accession>
<feature type="compositionally biased region" description="Basic residues" evidence="10">
    <location>
        <begin position="99"/>
        <end position="109"/>
    </location>
</feature>
<dbReference type="FunCoup" id="B3S097">
    <property type="interactions" value="1083"/>
</dbReference>
<dbReference type="RefSeq" id="XP_002113498.1">
    <property type="nucleotide sequence ID" value="XM_002113462.1"/>
</dbReference>
<dbReference type="HOGENOM" id="CLU_134505_0_1_1"/>
<name>B3S097_TRIAD</name>
<dbReference type="eggNOG" id="KOG4112">
    <property type="taxonomic scope" value="Eukaryota"/>
</dbReference>
<dbReference type="EMBL" id="DS985246">
    <property type="protein sequence ID" value="EDV23972.1"/>
    <property type="molecule type" value="Genomic_DNA"/>
</dbReference>
<evidence type="ECO:0000256" key="7">
    <source>
        <dbReference type="ARBA" id="ARBA00023136"/>
    </source>
</evidence>
<comment type="function">
    <text evidence="9">Component of the signal peptidase complex (SPC) which catalyzes the cleavage of N-terminal signal sequences from nascent proteins as they are translocated into the lumen of the endoplasmic reticulum. Dispensable for SPC enzymatic activity.</text>
</comment>
<dbReference type="STRING" id="10228.B3S097"/>
<dbReference type="PANTHER" id="PTHR13202:SF0">
    <property type="entry name" value="SIGNAL PEPTIDASE COMPLEX SUBUNIT 1"/>
    <property type="match status" value="1"/>
</dbReference>
<evidence type="ECO:0000313" key="12">
    <source>
        <dbReference type="EMBL" id="EDV23972.1"/>
    </source>
</evidence>
<dbReference type="GO" id="GO:0005787">
    <property type="term" value="C:signal peptidase complex"/>
    <property type="evidence" value="ECO:0000318"/>
    <property type="project" value="GO_Central"/>
</dbReference>
<comment type="similarity">
    <text evidence="2">Belongs to the SPCS1 family.</text>
</comment>
<evidence type="ECO:0000256" key="5">
    <source>
        <dbReference type="ARBA" id="ARBA00022824"/>
    </source>
</evidence>
<dbReference type="GO" id="GO:0006465">
    <property type="term" value="P:signal peptide processing"/>
    <property type="evidence" value="ECO:0000318"/>
    <property type="project" value="GO_Central"/>
</dbReference>
<evidence type="ECO:0000256" key="9">
    <source>
        <dbReference type="ARBA" id="ARBA00045204"/>
    </source>
</evidence>
<dbReference type="InterPro" id="IPR009542">
    <property type="entry name" value="Spc1/SPCS1"/>
</dbReference>
<dbReference type="OMA" id="IHLTLWT"/>
<organism evidence="12 13">
    <name type="scientific">Trichoplax adhaerens</name>
    <name type="common">Trichoplax reptans</name>
    <dbReference type="NCBI Taxonomy" id="10228"/>
    <lineage>
        <taxon>Eukaryota</taxon>
        <taxon>Metazoa</taxon>
        <taxon>Placozoa</taxon>
        <taxon>Uniplacotomia</taxon>
        <taxon>Trichoplacea</taxon>
        <taxon>Trichoplacidae</taxon>
        <taxon>Trichoplax</taxon>
    </lineage>
</organism>
<keyword evidence="6 11" id="KW-1133">Transmembrane helix</keyword>
<keyword evidence="4 11" id="KW-0812">Transmembrane</keyword>
<keyword evidence="5" id="KW-0256">Endoplasmic reticulum</keyword>
<evidence type="ECO:0000256" key="2">
    <source>
        <dbReference type="ARBA" id="ARBA00005245"/>
    </source>
</evidence>
<evidence type="ECO:0000256" key="8">
    <source>
        <dbReference type="ARBA" id="ARBA00032913"/>
    </source>
</evidence>
<evidence type="ECO:0000256" key="11">
    <source>
        <dbReference type="SAM" id="Phobius"/>
    </source>
</evidence>
<evidence type="ECO:0000256" key="10">
    <source>
        <dbReference type="SAM" id="MobiDB-lite"/>
    </source>
</evidence>
<dbReference type="Pfam" id="PF06645">
    <property type="entry name" value="SPC12"/>
    <property type="match status" value="1"/>
</dbReference>
<dbReference type="GeneID" id="6755087"/>
<evidence type="ECO:0000256" key="3">
    <source>
        <dbReference type="ARBA" id="ARBA00017059"/>
    </source>
</evidence>
<dbReference type="AlphaFoldDB" id="B3S097"/>
<feature type="transmembrane region" description="Helical" evidence="11">
    <location>
        <begin position="31"/>
        <end position="51"/>
    </location>
</feature>
<feature type="region of interest" description="Disordered" evidence="10">
    <location>
        <begin position="89"/>
        <end position="109"/>
    </location>
</feature>
<feature type="transmembrane region" description="Helical" evidence="11">
    <location>
        <begin position="58"/>
        <end position="79"/>
    </location>
</feature>
<comment type="subcellular location">
    <subcellularLocation>
        <location evidence="1">Endoplasmic reticulum membrane</location>
        <topology evidence="1">Multi-pass membrane protein</topology>
    </subcellularLocation>
</comment>
<dbReference type="PANTHER" id="PTHR13202">
    <property type="entry name" value="MICROSOMAL SIGNAL PEPTIDASE 12 KDA SUBUNIT"/>
    <property type="match status" value="1"/>
</dbReference>
<proteinExistence type="inferred from homology"/>
<keyword evidence="13" id="KW-1185">Reference proteome</keyword>
<dbReference type="PhylomeDB" id="B3S097"/>
<dbReference type="OrthoDB" id="263893at2759"/>
<keyword evidence="7 11" id="KW-0472">Membrane</keyword>
<dbReference type="GO" id="GO:0045047">
    <property type="term" value="P:protein targeting to ER"/>
    <property type="evidence" value="ECO:0000318"/>
    <property type="project" value="GO_Central"/>
</dbReference>
<evidence type="ECO:0000256" key="1">
    <source>
        <dbReference type="ARBA" id="ARBA00004477"/>
    </source>
</evidence>
<sequence length="109" mass="12449">MLEDLVVSLFPFPGIKNRIFMDYEGQKLAEFVMQAIILIFAGIGLLFGYYYDTFRVTMMVYGAGVALATIVTVPPWPIYRSHPLRWQTPKVSTDIKSPKEKKSKSKGRK</sequence>
<dbReference type="Proteomes" id="UP000009022">
    <property type="component" value="Unassembled WGS sequence"/>
</dbReference>
<protein>
    <recommendedName>
        <fullName evidence="3">Signal peptidase complex subunit 1</fullName>
    </recommendedName>
    <alternativeName>
        <fullName evidence="8">Microsomal signal peptidase 12 kDa subunit</fullName>
    </alternativeName>
</protein>
<gene>
    <name evidence="12" type="ORF">TRIADDRAFT_57735</name>
</gene>
<dbReference type="KEGG" id="tad:TRIADDRAFT_57735"/>
<reference evidence="12 13" key="1">
    <citation type="journal article" date="2008" name="Nature">
        <title>The Trichoplax genome and the nature of placozoans.</title>
        <authorList>
            <person name="Srivastava M."/>
            <person name="Begovic E."/>
            <person name="Chapman J."/>
            <person name="Putnam N.H."/>
            <person name="Hellsten U."/>
            <person name="Kawashima T."/>
            <person name="Kuo A."/>
            <person name="Mitros T."/>
            <person name="Salamov A."/>
            <person name="Carpenter M.L."/>
            <person name="Signorovitch A.Y."/>
            <person name="Moreno M.A."/>
            <person name="Kamm K."/>
            <person name="Grimwood J."/>
            <person name="Schmutz J."/>
            <person name="Shapiro H."/>
            <person name="Grigoriev I.V."/>
            <person name="Buss L.W."/>
            <person name="Schierwater B."/>
            <person name="Dellaporta S.L."/>
            <person name="Rokhsar D.S."/>
        </authorList>
    </citation>
    <scope>NUCLEOTIDE SEQUENCE [LARGE SCALE GENOMIC DNA]</scope>
    <source>
        <strain evidence="12 13">Grell-BS-1999</strain>
    </source>
</reference>
<dbReference type="InParanoid" id="B3S097"/>